<accession>A0A917K670</accession>
<dbReference type="AlphaFoldDB" id="A0A917K670"/>
<proteinExistence type="predicted"/>
<dbReference type="Proteomes" id="UP000597989">
    <property type="component" value="Unassembled WGS sequence"/>
</dbReference>
<sequence>MSDCVDGSWTQELEKDLGEALDLLDQVAQGQDVRDRAAQFLNKRPRRFERLQQAATRSRP</sequence>
<dbReference type="EMBL" id="BMMT01000018">
    <property type="protein sequence ID" value="GGJ01474.1"/>
    <property type="molecule type" value="Genomic_DNA"/>
</dbReference>
<name>A0A917K670_9PSEU</name>
<organism evidence="1 2">
    <name type="scientific">Saccharopolyspora thermophila</name>
    <dbReference type="NCBI Taxonomy" id="89367"/>
    <lineage>
        <taxon>Bacteria</taxon>
        <taxon>Bacillati</taxon>
        <taxon>Actinomycetota</taxon>
        <taxon>Actinomycetes</taxon>
        <taxon>Pseudonocardiales</taxon>
        <taxon>Pseudonocardiaceae</taxon>
        <taxon>Saccharopolyspora</taxon>
    </lineage>
</organism>
<reference evidence="1 2" key="1">
    <citation type="journal article" date="2014" name="Int. J. Syst. Evol. Microbiol.">
        <title>Complete genome sequence of Corynebacterium casei LMG S-19264T (=DSM 44701T), isolated from a smear-ripened cheese.</title>
        <authorList>
            <consortium name="US DOE Joint Genome Institute (JGI-PGF)"/>
            <person name="Walter F."/>
            <person name="Albersmeier A."/>
            <person name="Kalinowski J."/>
            <person name="Ruckert C."/>
        </authorList>
    </citation>
    <scope>NUCLEOTIDE SEQUENCE [LARGE SCALE GENOMIC DNA]</scope>
    <source>
        <strain evidence="1 2">CGMCC 4.7206</strain>
    </source>
</reference>
<evidence type="ECO:0000313" key="2">
    <source>
        <dbReference type="Proteomes" id="UP000597989"/>
    </source>
</evidence>
<dbReference type="RefSeq" id="WP_188990585.1">
    <property type="nucleotide sequence ID" value="NZ_BMMT01000018.1"/>
</dbReference>
<protein>
    <submittedName>
        <fullName evidence="1">Uncharacterized protein</fullName>
    </submittedName>
</protein>
<evidence type="ECO:0000313" key="1">
    <source>
        <dbReference type="EMBL" id="GGJ01474.1"/>
    </source>
</evidence>
<comment type="caution">
    <text evidence="1">The sequence shown here is derived from an EMBL/GenBank/DDBJ whole genome shotgun (WGS) entry which is preliminary data.</text>
</comment>
<gene>
    <name evidence="1" type="ORF">GCM10011581_43350</name>
</gene>